<comment type="caution">
    <text evidence="9">The sequence shown here is derived from an EMBL/GenBank/DDBJ whole genome shotgun (WGS) entry which is preliminary data.</text>
</comment>
<reference evidence="9" key="1">
    <citation type="journal article" date="2023" name="bioRxiv">
        <title>Improved chromosome-level genome assembly for marigold (Tagetes erecta).</title>
        <authorList>
            <person name="Jiang F."/>
            <person name="Yuan L."/>
            <person name="Wang S."/>
            <person name="Wang H."/>
            <person name="Xu D."/>
            <person name="Wang A."/>
            <person name="Fan W."/>
        </authorList>
    </citation>
    <scope>NUCLEOTIDE SEQUENCE</scope>
    <source>
        <strain evidence="9">WSJ</strain>
        <tissue evidence="9">Leaf</tissue>
    </source>
</reference>
<accession>A0AAD8KDN0</accession>
<gene>
    <name evidence="9" type="ORF">QVD17_23047</name>
</gene>
<dbReference type="NCBIfam" id="TIGR01568">
    <property type="entry name" value="A_thal_3678"/>
    <property type="match status" value="1"/>
</dbReference>
<feature type="region of interest" description="Disordered" evidence="7">
    <location>
        <begin position="53"/>
        <end position="77"/>
    </location>
</feature>
<name>A0AAD8KDN0_TARER</name>
<keyword evidence="2 6" id="KW-0678">Repressor</keyword>
<evidence type="ECO:0000313" key="10">
    <source>
        <dbReference type="Proteomes" id="UP001229421"/>
    </source>
</evidence>
<evidence type="ECO:0000256" key="1">
    <source>
        <dbReference type="ARBA" id="ARBA00004123"/>
    </source>
</evidence>
<evidence type="ECO:0000256" key="5">
    <source>
        <dbReference type="ARBA" id="ARBA00023242"/>
    </source>
</evidence>
<comment type="function">
    <text evidence="6">Transcriptional repressor that regulates multiple aspects of plant growth and development.</text>
</comment>
<sequence length="223" mass="26106">MENRLKLKICKLFQTCRSKPISDVSGEPFFFPANRHHRQLIALFSPVPHSQIQIKPKNSDQTPSFSPQKTTKTKPRYRKPKKIEYISSSTDNYYYDWRSSDDENENETETESALFLSRRSFHSESSSRCFGKNRACRMYDKKKLKKKSGKIVKDSVAVEKKSSNPYEDFRVSMVEMIVEMEIFEAEDLTDLFECFISLNSDEHHRVIVEVFTEVLDALFSDLD</sequence>
<keyword evidence="3 6" id="KW-0805">Transcription regulation</keyword>
<dbReference type="Proteomes" id="UP001229421">
    <property type="component" value="Unassembled WGS sequence"/>
</dbReference>
<proteinExistence type="predicted"/>
<dbReference type="Pfam" id="PF04844">
    <property type="entry name" value="Ovate"/>
    <property type="match status" value="1"/>
</dbReference>
<dbReference type="PANTHER" id="PTHR33057:SF17">
    <property type="entry name" value="TRANSCRIPTION REPRESSOR OFP8"/>
    <property type="match status" value="1"/>
</dbReference>
<dbReference type="GO" id="GO:0005634">
    <property type="term" value="C:nucleus"/>
    <property type="evidence" value="ECO:0007669"/>
    <property type="project" value="UniProtKB-SubCell"/>
</dbReference>
<comment type="subcellular location">
    <subcellularLocation>
        <location evidence="1 6">Nucleus</location>
    </subcellularLocation>
</comment>
<evidence type="ECO:0000256" key="3">
    <source>
        <dbReference type="ARBA" id="ARBA00023015"/>
    </source>
</evidence>
<evidence type="ECO:0000256" key="6">
    <source>
        <dbReference type="RuleBase" id="RU367028"/>
    </source>
</evidence>
<dbReference type="PANTHER" id="PTHR33057">
    <property type="entry name" value="TRANSCRIPTION REPRESSOR OFP7-RELATED"/>
    <property type="match status" value="1"/>
</dbReference>
<protein>
    <recommendedName>
        <fullName evidence="6">Transcription repressor</fullName>
    </recommendedName>
    <alternativeName>
        <fullName evidence="6">Ovate family protein</fullName>
    </alternativeName>
</protein>
<feature type="domain" description="OVATE" evidence="8">
    <location>
        <begin position="158"/>
        <end position="217"/>
    </location>
</feature>
<evidence type="ECO:0000256" key="7">
    <source>
        <dbReference type="SAM" id="MobiDB-lite"/>
    </source>
</evidence>
<dbReference type="InterPro" id="IPR038933">
    <property type="entry name" value="Ovate"/>
</dbReference>
<evidence type="ECO:0000313" key="9">
    <source>
        <dbReference type="EMBL" id="KAK1421010.1"/>
    </source>
</evidence>
<evidence type="ECO:0000256" key="2">
    <source>
        <dbReference type="ARBA" id="ARBA00022491"/>
    </source>
</evidence>
<evidence type="ECO:0000259" key="8">
    <source>
        <dbReference type="PROSITE" id="PS51754"/>
    </source>
</evidence>
<keyword evidence="10" id="KW-1185">Reference proteome</keyword>
<evidence type="ECO:0000256" key="4">
    <source>
        <dbReference type="ARBA" id="ARBA00023163"/>
    </source>
</evidence>
<dbReference type="PROSITE" id="PS51754">
    <property type="entry name" value="OVATE"/>
    <property type="match status" value="1"/>
</dbReference>
<dbReference type="GO" id="GO:0045892">
    <property type="term" value="P:negative regulation of DNA-templated transcription"/>
    <property type="evidence" value="ECO:0007669"/>
    <property type="project" value="UniProtKB-UniRule"/>
</dbReference>
<dbReference type="EMBL" id="JAUHHV010000006">
    <property type="protein sequence ID" value="KAK1421010.1"/>
    <property type="molecule type" value="Genomic_DNA"/>
</dbReference>
<dbReference type="InterPro" id="IPR006458">
    <property type="entry name" value="Ovate_C"/>
</dbReference>
<keyword evidence="5 6" id="KW-0539">Nucleus</keyword>
<keyword evidence="4 6" id="KW-0804">Transcription</keyword>
<dbReference type="AlphaFoldDB" id="A0AAD8KDN0"/>
<feature type="compositionally biased region" description="Polar residues" evidence="7">
    <location>
        <begin position="59"/>
        <end position="68"/>
    </location>
</feature>
<organism evidence="9 10">
    <name type="scientific">Tagetes erecta</name>
    <name type="common">African marigold</name>
    <dbReference type="NCBI Taxonomy" id="13708"/>
    <lineage>
        <taxon>Eukaryota</taxon>
        <taxon>Viridiplantae</taxon>
        <taxon>Streptophyta</taxon>
        <taxon>Embryophyta</taxon>
        <taxon>Tracheophyta</taxon>
        <taxon>Spermatophyta</taxon>
        <taxon>Magnoliopsida</taxon>
        <taxon>eudicotyledons</taxon>
        <taxon>Gunneridae</taxon>
        <taxon>Pentapetalae</taxon>
        <taxon>asterids</taxon>
        <taxon>campanulids</taxon>
        <taxon>Asterales</taxon>
        <taxon>Asteraceae</taxon>
        <taxon>Asteroideae</taxon>
        <taxon>Heliantheae alliance</taxon>
        <taxon>Tageteae</taxon>
        <taxon>Tagetes</taxon>
    </lineage>
</organism>